<keyword evidence="1" id="KW-1194">Viral DNA replication</keyword>
<protein>
    <recommendedName>
        <fullName evidence="1">Sliding clamp</fullName>
    </recommendedName>
    <alternativeName>
        <fullName evidence="1">DNA polymerase accessory protein Gp45</fullName>
    </alternativeName>
    <alternativeName>
        <fullName evidence="1">DNA polymerase clamp</fullName>
    </alternativeName>
</protein>
<comment type="subunit">
    <text evidence="1">Homotrimer. Interacts with the viral DNA polymerase; this interaction constitutes the polymerase holoenzyme. Interacts with the sliding-clamp-loader; this interaction allows the sliding-clamp-loader to open the sliding clamp. Interacts with the viral DNA ligase. Part of the replicase complex that includes the DNA polymerase, the polymerase clamp, the clamp loader complex, the single-stranded DNA binding protein, the primase, the helicase and the helicase assembly factor. Interacts with the viral RNA polymerase (RNAP). Part of the transcription activation complex containing host RNAP, the viral RNA polymerase sigma-like factor, the late transcription coactivator, and the sliding clamp.</text>
</comment>
<dbReference type="SUPFAM" id="SSF55979">
    <property type="entry name" value="DNA clamp"/>
    <property type="match status" value="2"/>
</dbReference>
<feature type="domain" description="Sliding clamp C-terminal" evidence="2">
    <location>
        <begin position="122"/>
        <end position="219"/>
    </location>
</feature>
<dbReference type="GO" id="GO:0006260">
    <property type="term" value="P:DNA replication"/>
    <property type="evidence" value="ECO:0007669"/>
    <property type="project" value="UniProtKB-KW"/>
</dbReference>
<dbReference type="GO" id="GO:0019083">
    <property type="term" value="P:viral transcription"/>
    <property type="evidence" value="ECO:0007669"/>
    <property type="project" value="UniProtKB-UniRule"/>
</dbReference>
<evidence type="ECO:0000313" key="3">
    <source>
        <dbReference type="EMBL" id="CAB4162914.1"/>
    </source>
</evidence>
<dbReference type="GO" id="GO:0039693">
    <property type="term" value="P:viral DNA genome replication"/>
    <property type="evidence" value="ECO:0007669"/>
    <property type="project" value="UniProtKB-UniRule"/>
</dbReference>
<organism evidence="3">
    <name type="scientific">uncultured Caudovirales phage</name>
    <dbReference type="NCBI Taxonomy" id="2100421"/>
    <lineage>
        <taxon>Viruses</taxon>
        <taxon>Duplodnaviria</taxon>
        <taxon>Heunggongvirae</taxon>
        <taxon>Uroviricota</taxon>
        <taxon>Caudoviricetes</taxon>
        <taxon>Peduoviridae</taxon>
        <taxon>Maltschvirus</taxon>
        <taxon>Maltschvirus maltsch</taxon>
    </lineage>
</organism>
<sequence>MQGDNIMKIDTNTTLILKNFAKINPSLLIEEGNTLVTVSPSKTIKAKAKVTTDFPQRFAIYNLDQFLSTLSLFTDPELTFKDTYVKIADEQRSSSNFVYADENVITKVPDKDIKLPSVDAQFSLKNSDLKEIEKAAGVLSLPEIAVVGENGKIYLKAVDSKNPSGNQFQIAVGDTKKVFNVIFKLENLKMIPGDYEVSICSRGISYFEGKEAEYWIAIERNSTFE</sequence>
<evidence type="ECO:0000256" key="1">
    <source>
        <dbReference type="HAMAP-Rule" id="MF_04161"/>
    </source>
</evidence>
<dbReference type="Pfam" id="PF09116">
    <property type="entry name" value="gp45-slide_C"/>
    <property type="match status" value="1"/>
</dbReference>
<dbReference type="GO" id="GO:0030337">
    <property type="term" value="F:DNA polymerase processivity factor activity"/>
    <property type="evidence" value="ECO:0007669"/>
    <property type="project" value="UniProtKB-UniRule"/>
</dbReference>
<dbReference type="Gene3D" id="3.70.10.10">
    <property type="match status" value="1"/>
</dbReference>
<dbReference type="InterPro" id="IPR015200">
    <property type="entry name" value="Sliding_clamp_C"/>
</dbReference>
<dbReference type="InterPro" id="IPR046938">
    <property type="entry name" value="DNA_clamp_sf"/>
</dbReference>
<dbReference type="InterPro" id="IPR046389">
    <property type="entry name" value="Sliding_clamp_T4"/>
</dbReference>
<dbReference type="EMBL" id="LR796734">
    <property type="protein sequence ID" value="CAB4162914.1"/>
    <property type="molecule type" value="Genomic_DNA"/>
</dbReference>
<proteinExistence type="inferred from homology"/>
<comment type="function">
    <text evidence="1">Sliding clamp that encircles the genomic DNA and links the DNA polymerase to the template to control the processivity of DNA synthesis. Responsible for tethering the catalytic subunit of DNA polymerase to DNA during high-speed replication. Interaction with the sliding-clamp-loader opens the sliding clamp so that it can be loaded around the DNA template. During transcription, encircles the DNA and tethers host RNA polymerase (RNAP) to it.</text>
</comment>
<keyword evidence="1" id="KW-1195">Viral transcription</keyword>
<evidence type="ECO:0000259" key="2">
    <source>
        <dbReference type="Pfam" id="PF09116"/>
    </source>
</evidence>
<dbReference type="HAMAP" id="MF_04161">
    <property type="entry name" value="Sliding_clamp_T4"/>
    <property type="match status" value="1"/>
</dbReference>
<comment type="similarity">
    <text evidence="1">Belongs to the Tevenvirinae sliding clamp family.</text>
</comment>
<keyword evidence="1" id="KW-0235">DNA replication</keyword>
<name>A0A6J5P5W7_9CAUD</name>
<accession>A0A6J5P5W7</accession>
<gene>
    <name evidence="3" type="ORF">UFOVP787_178</name>
</gene>
<reference evidence="3" key="1">
    <citation type="submission" date="2020-04" db="EMBL/GenBank/DDBJ databases">
        <authorList>
            <person name="Chiriac C."/>
            <person name="Salcher M."/>
            <person name="Ghai R."/>
            <person name="Kavagutti S V."/>
        </authorList>
    </citation>
    <scope>NUCLEOTIDE SEQUENCE</scope>
</reference>